<accession>M7PJ71</accession>
<dbReference type="OrthoDB" id="10262490at2759"/>
<feature type="domain" description="TRASH" evidence="6">
    <location>
        <begin position="6"/>
        <end position="44"/>
    </location>
</feature>
<dbReference type="OMA" id="TCYFCSG"/>
<dbReference type="AlphaFoldDB" id="M7PJ71"/>
<keyword evidence="8" id="KW-1185">Reference proteome</keyword>
<comment type="subcellular location">
    <subcellularLocation>
        <location evidence="1">Nucleus</location>
    </subcellularLocation>
</comment>
<dbReference type="InterPro" id="IPR023442">
    <property type="entry name" value="Ribosomal_eL24_CS"/>
</dbReference>
<dbReference type="STRING" id="1069680.M7PJ71"/>
<keyword evidence="4" id="KW-0690">Ribosome biogenesis</keyword>
<dbReference type="FunFam" id="2.30.170.20:FF:000001">
    <property type="entry name" value="probable ribosome biogenesis protein RLP24"/>
    <property type="match status" value="1"/>
</dbReference>
<keyword evidence="5" id="KW-0539">Nucleus</keyword>
<dbReference type="SMART" id="SM00746">
    <property type="entry name" value="TRASH"/>
    <property type="match status" value="1"/>
</dbReference>
<dbReference type="PANTHER" id="PTHR10792:SF8">
    <property type="entry name" value="RIBOSOME BIOGENESIS PROTEIN RLP24-RELATED"/>
    <property type="match status" value="1"/>
</dbReference>
<dbReference type="eggNOG" id="KOG1723">
    <property type="taxonomic scope" value="Eukaryota"/>
</dbReference>
<sequence>MRIYTCYFCSGPIYPGHGIMFVRNDAKEFRFCRSKCHKNFKMRRNPRKVAWTKAFRKARGKEMAIDTTLTFAARRNIPIRYNRDIVATTLKAINRVCEIRTRRERVFYKHHMAGNKTKLLEDAKKLIKMNPQQFPESEELMSNSQNILEEASQEKTEAIKIPLLSKKRKSIRFQIDDTNID</sequence>
<dbReference type="GO" id="GO:0003735">
    <property type="term" value="F:structural constituent of ribosome"/>
    <property type="evidence" value="ECO:0007669"/>
    <property type="project" value="InterPro"/>
</dbReference>
<dbReference type="InterPro" id="IPR056366">
    <property type="entry name" value="Ribosomal_eL24"/>
</dbReference>
<dbReference type="GO" id="GO:0001671">
    <property type="term" value="F:ATPase activator activity"/>
    <property type="evidence" value="ECO:0007669"/>
    <property type="project" value="EnsemblFungi"/>
</dbReference>
<gene>
    <name evidence="7" type="ORF">PNEG_01215</name>
</gene>
<dbReference type="InterPro" id="IPR011017">
    <property type="entry name" value="TRASH_dom"/>
</dbReference>
<organism evidence="7 8">
    <name type="scientific">Pneumocystis murina (strain B123)</name>
    <name type="common">Mouse pneumocystis pneumonia agent</name>
    <name type="synonym">Pneumocystis carinii f. sp. muris</name>
    <dbReference type="NCBI Taxonomy" id="1069680"/>
    <lineage>
        <taxon>Eukaryota</taxon>
        <taxon>Fungi</taxon>
        <taxon>Dikarya</taxon>
        <taxon>Ascomycota</taxon>
        <taxon>Taphrinomycotina</taxon>
        <taxon>Pneumocystomycetes</taxon>
        <taxon>Pneumocystaceae</taxon>
        <taxon>Pneumocystis</taxon>
    </lineage>
</organism>
<comment type="similarity">
    <text evidence="2">Belongs to the eukaryotic ribosomal protein eL24 family.</text>
</comment>
<evidence type="ECO:0000256" key="1">
    <source>
        <dbReference type="ARBA" id="ARBA00004123"/>
    </source>
</evidence>
<evidence type="ECO:0000256" key="3">
    <source>
        <dbReference type="ARBA" id="ARBA00018397"/>
    </source>
</evidence>
<dbReference type="GO" id="GO:0005730">
    <property type="term" value="C:nucleolus"/>
    <property type="evidence" value="ECO:0007669"/>
    <property type="project" value="EnsemblFungi"/>
</dbReference>
<dbReference type="GO" id="GO:0030687">
    <property type="term" value="C:preribosome, large subunit precursor"/>
    <property type="evidence" value="ECO:0007669"/>
    <property type="project" value="EnsemblFungi"/>
</dbReference>
<dbReference type="GeneID" id="19894912"/>
<dbReference type="Gene3D" id="2.30.170.20">
    <property type="entry name" value="Ribosomal protein L24e"/>
    <property type="match status" value="1"/>
</dbReference>
<dbReference type="InterPro" id="IPR038630">
    <property type="entry name" value="L24e/L24_sf"/>
</dbReference>
<dbReference type="CDD" id="cd00472">
    <property type="entry name" value="Ribosomal_L24e_L24"/>
    <property type="match status" value="1"/>
</dbReference>
<comment type="caution">
    <text evidence="7">The sequence shown here is derived from an EMBL/GenBank/DDBJ whole genome shotgun (WGS) entry which is preliminary data.</text>
</comment>
<dbReference type="Proteomes" id="UP000011958">
    <property type="component" value="Unassembled WGS sequence"/>
</dbReference>
<proteinExistence type="inferred from homology"/>
<evidence type="ECO:0000256" key="5">
    <source>
        <dbReference type="ARBA" id="ARBA00023242"/>
    </source>
</evidence>
<evidence type="ECO:0000259" key="6">
    <source>
        <dbReference type="SMART" id="SM00746"/>
    </source>
</evidence>
<dbReference type="HOGENOM" id="CLU_089419_0_0_1"/>
<evidence type="ECO:0000313" key="8">
    <source>
        <dbReference type="Proteomes" id="UP000011958"/>
    </source>
</evidence>
<dbReference type="GO" id="GO:0051117">
    <property type="term" value="F:ATPase binding"/>
    <property type="evidence" value="ECO:0007669"/>
    <property type="project" value="EnsemblFungi"/>
</dbReference>
<evidence type="ECO:0000256" key="4">
    <source>
        <dbReference type="ARBA" id="ARBA00022517"/>
    </source>
</evidence>
<evidence type="ECO:0000256" key="2">
    <source>
        <dbReference type="ARBA" id="ARBA00005647"/>
    </source>
</evidence>
<dbReference type="Pfam" id="PF01246">
    <property type="entry name" value="Ribosomal_L24e"/>
    <property type="match status" value="1"/>
</dbReference>
<dbReference type="PANTHER" id="PTHR10792">
    <property type="entry name" value="60S RIBOSOMAL PROTEIN L24"/>
    <property type="match status" value="1"/>
</dbReference>
<dbReference type="GO" id="GO:1902626">
    <property type="term" value="P:assembly of large subunit precursor of preribosome"/>
    <property type="evidence" value="ECO:0007669"/>
    <property type="project" value="EnsemblFungi"/>
</dbReference>
<evidence type="ECO:0000313" key="7">
    <source>
        <dbReference type="EMBL" id="EMR10504.1"/>
    </source>
</evidence>
<reference evidence="8" key="1">
    <citation type="journal article" date="2016" name="Nat. Commun.">
        <title>Genome analysis of three Pneumocystis species reveals adaptation mechanisms to life exclusively in mammalian hosts.</title>
        <authorList>
            <person name="Ma L."/>
            <person name="Chen Z."/>
            <person name="Huang D.W."/>
            <person name="Kutty G."/>
            <person name="Ishihara M."/>
            <person name="Wang H."/>
            <person name="Abouelleil A."/>
            <person name="Bishop L."/>
            <person name="Davey E."/>
            <person name="Deng R."/>
            <person name="Deng X."/>
            <person name="Fan L."/>
            <person name="Fantoni G."/>
            <person name="Fitzgerald M."/>
            <person name="Gogineni E."/>
            <person name="Goldberg J.M."/>
            <person name="Handley G."/>
            <person name="Hu X."/>
            <person name="Huber C."/>
            <person name="Jiao X."/>
            <person name="Jones K."/>
            <person name="Levin J.Z."/>
            <person name="Liu Y."/>
            <person name="Macdonald P."/>
            <person name="Melnikov A."/>
            <person name="Raley C."/>
            <person name="Sassi M."/>
            <person name="Sherman B.T."/>
            <person name="Song X."/>
            <person name="Sykes S."/>
            <person name="Tran B."/>
            <person name="Walsh L."/>
            <person name="Xia Y."/>
            <person name="Yang J."/>
            <person name="Young S."/>
            <person name="Zeng Q."/>
            <person name="Zheng X."/>
            <person name="Stephens R."/>
            <person name="Nusbaum C."/>
            <person name="Birren B.W."/>
            <person name="Azadi P."/>
            <person name="Lempicki R.A."/>
            <person name="Cuomo C.A."/>
            <person name="Kovacs J.A."/>
        </authorList>
    </citation>
    <scope>NUCLEOTIDE SEQUENCE [LARGE SCALE GENOMIC DNA]</scope>
    <source>
        <strain evidence="8">B123</strain>
    </source>
</reference>
<dbReference type="InterPro" id="IPR000988">
    <property type="entry name" value="Ribosomal_eL24-rel_N"/>
</dbReference>
<dbReference type="SUPFAM" id="SSF57716">
    <property type="entry name" value="Glucocorticoid receptor-like (DNA-binding domain)"/>
    <property type="match status" value="1"/>
</dbReference>
<dbReference type="PROSITE" id="PS01073">
    <property type="entry name" value="RIBOSOMAL_L24E"/>
    <property type="match status" value="1"/>
</dbReference>
<protein>
    <recommendedName>
        <fullName evidence="3">Ribosome biogenesis protein RLP24</fullName>
    </recommendedName>
</protein>
<name>M7PJ71_PNEMU</name>
<dbReference type="VEuPathDB" id="FungiDB:PNEG_01215"/>
<dbReference type="RefSeq" id="XP_007873133.1">
    <property type="nucleotide sequence ID" value="XM_007874942.1"/>
</dbReference>
<dbReference type="EMBL" id="AFWA02000006">
    <property type="protein sequence ID" value="EMR10504.1"/>
    <property type="molecule type" value="Genomic_DNA"/>
</dbReference>